<evidence type="ECO:0000313" key="4">
    <source>
        <dbReference type="EMBL" id="RZT36848.1"/>
    </source>
</evidence>
<dbReference type="InterPro" id="IPR032466">
    <property type="entry name" value="Metal_Hydrolase"/>
</dbReference>
<dbReference type="AlphaFoldDB" id="A0A4Q7RVI7"/>
<protein>
    <submittedName>
        <fullName evidence="4">Putative TIM-barrel fold metal-dependent hydrolase</fullName>
    </submittedName>
</protein>
<proteinExistence type="predicted"/>
<dbReference type="SUPFAM" id="SSF51556">
    <property type="entry name" value="Metallo-dependent hydrolases"/>
    <property type="match status" value="1"/>
</dbReference>
<dbReference type="Gene3D" id="3.20.20.140">
    <property type="entry name" value="Metal-dependent hydrolases"/>
    <property type="match status" value="1"/>
</dbReference>
<evidence type="ECO:0000256" key="2">
    <source>
        <dbReference type="SAM" id="MobiDB-lite"/>
    </source>
</evidence>
<feature type="domain" description="Amidohydrolase-related" evidence="3">
    <location>
        <begin position="86"/>
        <end position="390"/>
    </location>
</feature>
<dbReference type="EMBL" id="SGXM01000004">
    <property type="protein sequence ID" value="RZT36848.1"/>
    <property type="molecule type" value="Genomic_DNA"/>
</dbReference>
<dbReference type="PANTHER" id="PTHR21240:SF28">
    <property type="entry name" value="ISO-OROTATE DECARBOXYLASE (EUROFUNG)"/>
    <property type="match status" value="1"/>
</dbReference>
<dbReference type="GO" id="GO:0016787">
    <property type="term" value="F:hydrolase activity"/>
    <property type="evidence" value="ECO:0007669"/>
    <property type="project" value="UniProtKB-KW"/>
</dbReference>
<dbReference type="GO" id="GO:0005737">
    <property type="term" value="C:cytoplasm"/>
    <property type="evidence" value="ECO:0007669"/>
    <property type="project" value="TreeGrafter"/>
</dbReference>
<comment type="caution">
    <text evidence="4">The sequence shown here is derived from an EMBL/GenBank/DDBJ whole genome shotgun (WGS) entry which is preliminary data.</text>
</comment>
<evidence type="ECO:0000256" key="1">
    <source>
        <dbReference type="ARBA" id="ARBA00023239"/>
    </source>
</evidence>
<gene>
    <name evidence="4" type="ORF">EV147_3512</name>
</gene>
<keyword evidence="1" id="KW-0456">Lyase</keyword>
<reference evidence="4 5" key="1">
    <citation type="journal article" date="2015" name="Stand. Genomic Sci.">
        <title>Genomic Encyclopedia of Bacterial and Archaeal Type Strains, Phase III: the genomes of soil and plant-associated and newly described type strains.</title>
        <authorList>
            <person name="Whitman W.B."/>
            <person name="Woyke T."/>
            <person name="Klenk H.P."/>
            <person name="Zhou Y."/>
            <person name="Lilburn T.G."/>
            <person name="Beck B.J."/>
            <person name="De Vos P."/>
            <person name="Vandamme P."/>
            <person name="Eisen J.A."/>
            <person name="Garrity G."/>
            <person name="Hugenholtz P."/>
            <person name="Kyrpides N.C."/>
        </authorList>
    </citation>
    <scope>NUCLEOTIDE SEQUENCE [LARGE SCALE GENOMIC DNA]</scope>
    <source>
        <strain evidence="4 5">ASC-9842</strain>
    </source>
</reference>
<dbReference type="GO" id="GO:0016831">
    <property type="term" value="F:carboxy-lyase activity"/>
    <property type="evidence" value="ECO:0007669"/>
    <property type="project" value="InterPro"/>
</dbReference>
<dbReference type="Proteomes" id="UP000291078">
    <property type="component" value="Unassembled WGS sequence"/>
</dbReference>
<accession>A0A4Q7RVI7</accession>
<dbReference type="InterPro" id="IPR032465">
    <property type="entry name" value="ACMSD"/>
</dbReference>
<sequence>MPATARAGCRVARKTVHPLSNPYLMTPMQNRKEDVDHPSGARPASPMRRKIGAMLGGLLASQAVPARAQAQAQPQAQDTAAGVQRIDVHHHILPPVFRQTMGEQAIGAPAPNRVAPQWKVADSLGVMDRHGITTAVVSAPPLWMPDMARTRHLTRACNEFAAQMVSDHPSRFGTFSALPLPDVRAAMTEMTHAFDVLKADGIGMMTNYGDKYLGHADFAPVFAELNRRKAVVYVHPTSCQCHRGLLPEQPDSLIEFPHDTTRAVASLMFSGVFSRCPDIRFIFSHAGGTVPYLATRMAILGSLDKTLAKQVPEGVMPLLKRLYYDTAIAANPITMASLLKLVTPANVVLGTDFPFVPEQGTQATFAGLRDVGFSAEELRAVEGGNAARLLTRVASQGARLGVAS</sequence>
<organism evidence="4 5">
    <name type="scientific">Cupriavidus agavae</name>
    <dbReference type="NCBI Taxonomy" id="1001822"/>
    <lineage>
        <taxon>Bacteria</taxon>
        <taxon>Pseudomonadati</taxon>
        <taxon>Pseudomonadota</taxon>
        <taxon>Betaproteobacteria</taxon>
        <taxon>Burkholderiales</taxon>
        <taxon>Burkholderiaceae</taxon>
        <taxon>Cupriavidus</taxon>
    </lineage>
</organism>
<keyword evidence="5" id="KW-1185">Reference proteome</keyword>
<feature type="compositionally biased region" description="Basic and acidic residues" evidence="2">
    <location>
        <begin position="30"/>
        <end position="39"/>
    </location>
</feature>
<keyword evidence="4" id="KW-0378">Hydrolase</keyword>
<name>A0A4Q7RVI7_9BURK</name>
<evidence type="ECO:0000259" key="3">
    <source>
        <dbReference type="Pfam" id="PF04909"/>
    </source>
</evidence>
<dbReference type="Pfam" id="PF04909">
    <property type="entry name" value="Amidohydro_2"/>
    <property type="match status" value="1"/>
</dbReference>
<dbReference type="CDD" id="cd01292">
    <property type="entry name" value="metallo-dependent_hydrolases"/>
    <property type="match status" value="1"/>
</dbReference>
<evidence type="ECO:0000313" key="5">
    <source>
        <dbReference type="Proteomes" id="UP000291078"/>
    </source>
</evidence>
<dbReference type="PANTHER" id="PTHR21240">
    <property type="entry name" value="2-AMINO-3-CARBOXYLMUCONATE-6-SEMIALDEHYDE DECARBOXYLASE"/>
    <property type="match status" value="1"/>
</dbReference>
<feature type="region of interest" description="Disordered" evidence="2">
    <location>
        <begin position="20"/>
        <end position="46"/>
    </location>
</feature>
<dbReference type="GO" id="GO:0019748">
    <property type="term" value="P:secondary metabolic process"/>
    <property type="evidence" value="ECO:0007669"/>
    <property type="project" value="TreeGrafter"/>
</dbReference>
<dbReference type="InterPro" id="IPR006680">
    <property type="entry name" value="Amidohydro-rel"/>
</dbReference>